<evidence type="ECO:0000256" key="6">
    <source>
        <dbReference type="ARBA" id="ARBA00023187"/>
    </source>
</evidence>
<dbReference type="Gene3D" id="3.30.70.330">
    <property type="match status" value="1"/>
</dbReference>
<dbReference type="SMART" id="SM00360">
    <property type="entry name" value="RRM"/>
    <property type="match status" value="1"/>
</dbReference>
<sequence>MAALGDIPQVVKGAVDNASGKLNDSMEDSSSQLSSLESHLQSQHYSRQHLSESCNTSNYSSQSMYRQPSVSTNITTQSDTASSHHNEQVTSSEPVSSSSFTNTVPSNYSNTSNPSPSVDQFYRTSYTPEQSSNNSKLPVAPKRLHISNIPFKYREADLRQLFSGYGEIVDVEIIFNDRGSKGFGFITLADIDGAKRAKEELNGKVVDGRKIEINEATPRTGPPKSKNVRGPWPSSQNIGSPSSSSWSRSGGPYGGNYQYASYQYHNSGRGGYRSGGDSQYQGGYGYQPQHQQQGYQDYTHGGYNFQNYGPPPQPHHLQSQWSQSNQSYNYSGGYSGATKASSQSHDYRYAPY</sequence>
<feature type="region of interest" description="Disordered" evidence="9">
    <location>
        <begin position="212"/>
        <end position="249"/>
    </location>
</feature>
<evidence type="ECO:0000256" key="5">
    <source>
        <dbReference type="ARBA" id="ARBA00022884"/>
    </source>
</evidence>
<reference evidence="11" key="2">
    <citation type="submission" date="2017-05" db="UniProtKB">
        <authorList>
            <consortium name="EnsemblMetazoa"/>
        </authorList>
    </citation>
    <scope>IDENTIFICATION</scope>
</reference>
<keyword evidence="6" id="KW-0508">mRNA splicing</keyword>
<feature type="domain" description="RRM" evidence="10">
    <location>
        <begin position="142"/>
        <end position="218"/>
    </location>
</feature>
<name>A0A1X7V8E0_AMPQE</name>
<feature type="compositionally biased region" description="Low complexity" evidence="9">
    <location>
        <begin position="275"/>
        <end position="303"/>
    </location>
</feature>
<keyword evidence="7" id="KW-0539">Nucleus</keyword>
<dbReference type="OMA" id="FELQFLT"/>
<dbReference type="EnsemblMetazoa" id="Aqu2.1.35777_001">
    <property type="protein sequence ID" value="Aqu2.1.35777_001"/>
    <property type="gene ID" value="Aqu2.1.35777"/>
</dbReference>
<keyword evidence="3" id="KW-0963">Cytoplasm</keyword>
<dbReference type="STRING" id="400682.A0A1X7V8E0"/>
<evidence type="ECO:0000256" key="2">
    <source>
        <dbReference type="ARBA" id="ARBA00004496"/>
    </source>
</evidence>
<dbReference type="InterPro" id="IPR047131">
    <property type="entry name" value="RBFOX1-like"/>
</dbReference>
<dbReference type="SUPFAM" id="SSF54928">
    <property type="entry name" value="RNA-binding domain, RBD"/>
    <property type="match status" value="1"/>
</dbReference>
<evidence type="ECO:0000259" key="10">
    <source>
        <dbReference type="PROSITE" id="PS50102"/>
    </source>
</evidence>
<dbReference type="AlphaFoldDB" id="A0A1X7V8E0"/>
<evidence type="ECO:0000256" key="8">
    <source>
        <dbReference type="PROSITE-ProRule" id="PRU00176"/>
    </source>
</evidence>
<dbReference type="Pfam" id="PF00076">
    <property type="entry name" value="RRM_1"/>
    <property type="match status" value="1"/>
</dbReference>
<feature type="region of interest" description="Disordered" evidence="9">
    <location>
        <begin position="17"/>
        <end position="139"/>
    </location>
</feature>
<dbReference type="InterPro" id="IPR034237">
    <property type="entry name" value="FOX1_RRM"/>
</dbReference>
<dbReference type="GO" id="GO:0000381">
    <property type="term" value="P:regulation of alternative mRNA splicing, via spliceosome"/>
    <property type="evidence" value="ECO:0007669"/>
    <property type="project" value="InterPro"/>
</dbReference>
<dbReference type="PANTHER" id="PTHR15597">
    <property type="entry name" value="ATAXIN 2-BINDING PROTEIN 1-RELATED"/>
    <property type="match status" value="1"/>
</dbReference>
<evidence type="ECO:0000256" key="7">
    <source>
        <dbReference type="ARBA" id="ARBA00023242"/>
    </source>
</evidence>
<evidence type="ECO:0000313" key="11">
    <source>
        <dbReference type="EnsemblMetazoa" id="Aqu2.1.35777_001"/>
    </source>
</evidence>
<evidence type="ECO:0000313" key="12">
    <source>
        <dbReference type="Proteomes" id="UP000007879"/>
    </source>
</evidence>
<dbReference type="InParanoid" id="A0A1X7V8E0"/>
<dbReference type="PROSITE" id="PS50102">
    <property type="entry name" value="RRM"/>
    <property type="match status" value="1"/>
</dbReference>
<feature type="region of interest" description="Disordered" evidence="9">
    <location>
        <begin position="268"/>
        <end position="352"/>
    </location>
</feature>
<dbReference type="InterPro" id="IPR012677">
    <property type="entry name" value="Nucleotide-bd_a/b_plait_sf"/>
</dbReference>
<proteinExistence type="predicted"/>
<feature type="compositionally biased region" description="Low complexity" evidence="9">
    <location>
        <begin position="233"/>
        <end position="249"/>
    </location>
</feature>
<gene>
    <name evidence="11" type="primary">100637122</name>
</gene>
<dbReference type="GO" id="GO:0003729">
    <property type="term" value="F:mRNA binding"/>
    <property type="evidence" value="ECO:0007669"/>
    <property type="project" value="TreeGrafter"/>
</dbReference>
<dbReference type="GO" id="GO:0006397">
    <property type="term" value="P:mRNA processing"/>
    <property type="evidence" value="ECO:0007669"/>
    <property type="project" value="UniProtKB-KW"/>
</dbReference>
<dbReference type="FunFam" id="3.30.70.330:FF:000375">
    <property type="entry name" value="RNA binding fox-1 homolog 1"/>
    <property type="match status" value="1"/>
</dbReference>
<dbReference type="eggNOG" id="KOG0125">
    <property type="taxonomic scope" value="Eukaryota"/>
</dbReference>
<accession>A0A1X7V8E0</accession>
<dbReference type="GO" id="GO:0005634">
    <property type="term" value="C:nucleus"/>
    <property type="evidence" value="ECO:0007669"/>
    <property type="project" value="UniProtKB-SubCell"/>
</dbReference>
<dbReference type="InterPro" id="IPR035979">
    <property type="entry name" value="RBD_domain_sf"/>
</dbReference>
<keyword evidence="12" id="KW-1185">Reference proteome</keyword>
<dbReference type="EnsemblMetazoa" id="XM_003385438.3">
    <property type="protein sequence ID" value="XP_003385486.1"/>
    <property type="gene ID" value="LOC100637122"/>
</dbReference>
<feature type="compositionally biased region" description="Low complexity" evidence="9">
    <location>
        <begin position="29"/>
        <end position="45"/>
    </location>
</feature>
<keyword evidence="4" id="KW-0507">mRNA processing</keyword>
<feature type="compositionally biased region" description="Polar residues" evidence="9">
    <location>
        <begin position="122"/>
        <end position="136"/>
    </location>
</feature>
<dbReference type="Proteomes" id="UP000007879">
    <property type="component" value="Unassembled WGS sequence"/>
</dbReference>
<dbReference type="OrthoDB" id="5382468at2759"/>
<evidence type="ECO:0000256" key="9">
    <source>
        <dbReference type="SAM" id="MobiDB-lite"/>
    </source>
</evidence>
<dbReference type="KEGG" id="aqu:100637122"/>
<feature type="compositionally biased region" description="Low complexity" evidence="9">
    <location>
        <begin position="91"/>
        <end position="118"/>
    </location>
</feature>
<evidence type="ECO:0000256" key="4">
    <source>
        <dbReference type="ARBA" id="ARBA00022664"/>
    </source>
</evidence>
<reference evidence="12" key="1">
    <citation type="journal article" date="2010" name="Nature">
        <title>The Amphimedon queenslandica genome and the evolution of animal complexity.</title>
        <authorList>
            <person name="Srivastava M."/>
            <person name="Simakov O."/>
            <person name="Chapman J."/>
            <person name="Fahey B."/>
            <person name="Gauthier M.E."/>
            <person name="Mitros T."/>
            <person name="Richards G.S."/>
            <person name="Conaco C."/>
            <person name="Dacre M."/>
            <person name="Hellsten U."/>
            <person name="Larroux C."/>
            <person name="Putnam N.H."/>
            <person name="Stanke M."/>
            <person name="Adamska M."/>
            <person name="Darling A."/>
            <person name="Degnan S.M."/>
            <person name="Oakley T.H."/>
            <person name="Plachetzki D.C."/>
            <person name="Zhai Y."/>
            <person name="Adamski M."/>
            <person name="Calcino A."/>
            <person name="Cummins S.F."/>
            <person name="Goodstein D.M."/>
            <person name="Harris C."/>
            <person name="Jackson D.J."/>
            <person name="Leys S.P."/>
            <person name="Shu S."/>
            <person name="Woodcroft B.J."/>
            <person name="Vervoort M."/>
            <person name="Kosik K.S."/>
            <person name="Manning G."/>
            <person name="Degnan B.M."/>
            <person name="Rokhsar D.S."/>
        </authorList>
    </citation>
    <scope>NUCLEOTIDE SEQUENCE [LARGE SCALE GENOMIC DNA]</scope>
</reference>
<comment type="subcellular location">
    <subcellularLocation>
        <location evidence="2">Cytoplasm</location>
    </subcellularLocation>
    <subcellularLocation>
        <location evidence="1">Nucleus</location>
    </subcellularLocation>
</comment>
<organism evidence="11">
    <name type="scientific">Amphimedon queenslandica</name>
    <name type="common">Sponge</name>
    <dbReference type="NCBI Taxonomy" id="400682"/>
    <lineage>
        <taxon>Eukaryota</taxon>
        <taxon>Metazoa</taxon>
        <taxon>Porifera</taxon>
        <taxon>Demospongiae</taxon>
        <taxon>Heteroscleromorpha</taxon>
        <taxon>Haplosclerida</taxon>
        <taxon>Niphatidae</taxon>
        <taxon>Amphimedon</taxon>
    </lineage>
</organism>
<keyword evidence="5 8" id="KW-0694">RNA-binding</keyword>
<feature type="compositionally biased region" description="Low complexity" evidence="9">
    <location>
        <begin position="318"/>
        <end position="332"/>
    </location>
</feature>
<feature type="compositionally biased region" description="Polar residues" evidence="9">
    <location>
        <begin position="51"/>
        <end position="81"/>
    </location>
</feature>
<protein>
    <recommendedName>
        <fullName evidence="10">RRM domain-containing protein</fullName>
    </recommendedName>
</protein>
<evidence type="ECO:0000256" key="1">
    <source>
        <dbReference type="ARBA" id="ARBA00004123"/>
    </source>
</evidence>
<dbReference type="GO" id="GO:0008380">
    <property type="term" value="P:RNA splicing"/>
    <property type="evidence" value="ECO:0007669"/>
    <property type="project" value="UniProtKB-KW"/>
</dbReference>
<evidence type="ECO:0000256" key="3">
    <source>
        <dbReference type="ARBA" id="ARBA00022490"/>
    </source>
</evidence>
<dbReference type="GO" id="GO:0005737">
    <property type="term" value="C:cytoplasm"/>
    <property type="evidence" value="ECO:0007669"/>
    <property type="project" value="UniProtKB-SubCell"/>
</dbReference>
<dbReference type="PANTHER" id="PTHR15597:SF22">
    <property type="entry name" value="RNA-BINDING FOX PROTEIN 1, ISOFORM H"/>
    <property type="match status" value="1"/>
</dbReference>
<dbReference type="InterPro" id="IPR000504">
    <property type="entry name" value="RRM_dom"/>
</dbReference>
<dbReference type="CDD" id="cd12407">
    <property type="entry name" value="RRM_FOX1_like"/>
    <property type="match status" value="1"/>
</dbReference>